<accession>A0ABP6M0E6</accession>
<name>A0ABP6M0E6_9ACTN</name>
<feature type="transmembrane region" description="Helical" evidence="2">
    <location>
        <begin position="81"/>
        <end position="100"/>
    </location>
</feature>
<organism evidence="3 4">
    <name type="scientific">Streptomyces glomeratus</name>
    <dbReference type="NCBI Taxonomy" id="284452"/>
    <lineage>
        <taxon>Bacteria</taxon>
        <taxon>Bacillati</taxon>
        <taxon>Actinomycetota</taxon>
        <taxon>Actinomycetes</taxon>
        <taxon>Kitasatosporales</taxon>
        <taxon>Streptomycetaceae</taxon>
        <taxon>Streptomyces</taxon>
    </lineage>
</organism>
<dbReference type="Proteomes" id="UP001501532">
    <property type="component" value="Unassembled WGS sequence"/>
</dbReference>
<evidence type="ECO:0008006" key="5">
    <source>
        <dbReference type="Google" id="ProtNLM"/>
    </source>
</evidence>
<keyword evidence="2" id="KW-0472">Membrane</keyword>
<gene>
    <name evidence="3" type="ORF">GCM10010448_61720</name>
</gene>
<feature type="compositionally biased region" description="Pro residues" evidence="1">
    <location>
        <begin position="110"/>
        <end position="122"/>
    </location>
</feature>
<feature type="region of interest" description="Disordered" evidence="1">
    <location>
        <begin position="110"/>
        <end position="162"/>
    </location>
</feature>
<feature type="compositionally biased region" description="Low complexity" evidence="1">
    <location>
        <begin position="123"/>
        <end position="133"/>
    </location>
</feature>
<evidence type="ECO:0000256" key="1">
    <source>
        <dbReference type="SAM" id="MobiDB-lite"/>
    </source>
</evidence>
<feature type="transmembrane region" description="Helical" evidence="2">
    <location>
        <begin position="21"/>
        <end position="40"/>
    </location>
</feature>
<evidence type="ECO:0000313" key="3">
    <source>
        <dbReference type="EMBL" id="GAA3070345.1"/>
    </source>
</evidence>
<proteinExistence type="predicted"/>
<dbReference type="EMBL" id="BAAAUF010000066">
    <property type="protein sequence ID" value="GAA3070345.1"/>
    <property type="molecule type" value="Genomic_DNA"/>
</dbReference>
<keyword evidence="2" id="KW-0812">Transmembrane</keyword>
<comment type="caution">
    <text evidence="3">The sequence shown here is derived from an EMBL/GenBank/DDBJ whole genome shotgun (WGS) entry which is preliminary data.</text>
</comment>
<feature type="transmembrane region" description="Helical" evidence="2">
    <location>
        <begin position="52"/>
        <end position="69"/>
    </location>
</feature>
<evidence type="ECO:0000256" key="2">
    <source>
        <dbReference type="SAM" id="Phobius"/>
    </source>
</evidence>
<keyword evidence="2" id="KW-1133">Transmembrane helix</keyword>
<keyword evidence="4" id="KW-1185">Reference proteome</keyword>
<protein>
    <recommendedName>
        <fullName evidence="5">Integral membrane protein</fullName>
    </recommendedName>
</protein>
<feature type="compositionally biased region" description="Pro residues" evidence="1">
    <location>
        <begin position="134"/>
        <end position="157"/>
    </location>
</feature>
<reference evidence="4" key="1">
    <citation type="journal article" date="2019" name="Int. J. Syst. Evol. Microbiol.">
        <title>The Global Catalogue of Microorganisms (GCM) 10K type strain sequencing project: providing services to taxonomists for standard genome sequencing and annotation.</title>
        <authorList>
            <consortium name="The Broad Institute Genomics Platform"/>
            <consortium name="The Broad Institute Genome Sequencing Center for Infectious Disease"/>
            <person name="Wu L."/>
            <person name="Ma J."/>
        </authorList>
    </citation>
    <scope>NUCLEOTIDE SEQUENCE [LARGE SCALE GENOMIC DNA]</scope>
    <source>
        <strain evidence="4">JCM 9091</strain>
    </source>
</reference>
<evidence type="ECO:0000313" key="4">
    <source>
        <dbReference type="Proteomes" id="UP001501532"/>
    </source>
</evidence>
<dbReference type="RefSeq" id="WP_234511697.1">
    <property type="nucleotide sequence ID" value="NZ_BAAAUF010000066.1"/>
</dbReference>
<sequence>MYGHGAAPPTRSSGTVITLRVLFPIAGFLSCGLLACLPLFRVALLRGRGVDWLLAWVSMPVSIGCLAVVGSVPEGDHRSDIALATVLLLGAVSGAYFVVFDIRHHRALPPTGPTPPGPPAYAPPGYAYPAVQPYTPPAQTPPPPYTPAPPPRQPQRPAPARIDQVRAELDELSDYLRRHEDGR</sequence>